<organism evidence="1 2">
    <name type="scientific">Camellia lanceoleosa</name>
    <dbReference type="NCBI Taxonomy" id="1840588"/>
    <lineage>
        <taxon>Eukaryota</taxon>
        <taxon>Viridiplantae</taxon>
        <taxon>Streptophyta</taxon>
        <taxon>Embryophyta</taxon>
        <taxon>Tracheophyta</taxon>
        <taxon>Spermatophyta</taxon>
        <taxon>Magnoliopsida</taxon>
        <taxon>eudicotyledons</taxon>
        <taxon>Gunneridae</taxon>
        <taxon>Pentapetalae</taxon>
        <taxon>asterids</taxon>
        <taxon>Ericales</taxon>
        <taxon>Theaceae</taxon>
        <taxon>Camellia</taxon>
    </lineage>
</organism>
<dbReference type="Proteomes" id="UP001060215">
    <property type="component" value="Chromosome 9"/>
</dbReference>
<gene>
    <name evidence="1" type="ORF">LOK49_LG08G03149</name>
</gene>
<accession>A0ACC0GSH3</accession>
<comment type="caution">
    <text evidence="1">The sequence shown here is derived from an EMBL/GenBank/DDBJ whole genome shotgun (WGS) entry which is preliminary data.</text>
</comment>
<reference evidence="1 2" key="1">
    <citation type="journal article" date="2022" name="Plant J.">
        <title>Chromosome-level genome of Camellia lanceoleosa provides a valuable resource for understanding genome evolution and self-incompatibility.</title>
        <authorList>
            <person name="Gong W."/>
            <person name="Xiao S."/>
            <person name="Wang L."/>
            <person name="Liao Z."/>
            <person name="Chang Y."/>
            <person name="Mo W."/>
            <person name="Hu G."/>
            <person name="Li W."/>
            <person name="Zhao G."/>
            <person name="Zhu H."/>
            <person name="Hu X."/>
            <person name="Ji K."/>
            <person name="Xiang X."/>
            <person name="Song Q."/>
            <person name="Yuan D."/>
            <person name="Jin S."/>
            <person name="Zhang L."/>
        </authorList>
    </citation>
    <scope>NUCLEOTIDE SEQUENCE [LARGE SCALE GENOMIC DNA]</scope>
    <source>
        <strain evidence="1">SQ_2022a</strain>
    </source>
</reference>
<name>A0ACC0GSH3_9ERIC</name>
<keyword evidence="2" id="KW-1185">Reference proteome</keyword>
<evidence type="ECO:0000313" key="2">
    <source>
        <dbReference type="Proteomes" id="UP001060215"/>
    </source>
</evidence>
<proteinExistence type="predicted"/>
<protein>
    <submittedName>
        <fullName evidence="1">Uncharacterized protein</fullName>
    </submittedName>
</protein>
<dbReference type="EMBL" id="CM045766">
    <property type="protein sequence ID" value="KAI8004120.1"/>
    <property type="molecule type" value="Genomic_DNA"/>
</dbReference>
<evidence type="ECO:0000313" key="1">
    <source>
        <dbReference type="EMBL" id="KAI8004120.1"/>
    </source>
</evidence>
<sequence>MWSKRGITEPDYGDEVGRALSSAEVKGVCRERNEVLFVYIYRGTETTSGSVFSFIASAGEKQRSALAFHNCVLFFFFFFGLVITKFKRYYVCINYYLIGIRLTINFEFHHFEQ</sequence>